<dbReference type="GO" id="GO:0005524">
    <property type="term" value="F:ATP binding"/>
    <property type="evidence" value="ECO:0007669"/>
    <property type="project" value="UniProtKB-UniRule"/>
</dbReference>
<comment type="function">
    <text evidence="7 9">Together with its co-chaperonin GroES, plays an essential role in assisting protein folding. The GroEL-GroES system forms a nano-cage that allows encapsulation of the non-native substrate proteins and provides a physical environment optimized to promote and accelerate protein folding.</text>
</comment>
<keyword evidence="2 7" id="KW-0963">Cytoplasm</keyword>
<dbReference type="GO" id="GO:0016853">
    <property type="term" value="F:isomerase activity"/>
    <property type="evidence" value="ECO:0007669"/>
    <property type="project" value="UniProtKB-KW"/>
</dbReference>
<dbReference type="GO" id="GO:0140662">
    <property type="term" value="F:ATP-dependent protein folding chaperone"/>
    <property type="evidence" value="ECO:0007669"/>
    <property type="project" value="InterPro"/>
</dbReference>
<dbReference type="InterPro" id="IPR018370">
    <property type="entry name" value="Chaperonin_Cpn60_CS"/>
</dbReference>
<dbReference type="RefSeq" id="WP_173290240.1">
    <property type="nucleotide sequence ID" value="NZ_AP021888.1"/>
</dbReference>
<dbReference type="CDD" id="cd03344">
    <property type="entry name" value="GroEL"/>
    <property type="match status" value="1"/>
</dbReference>
<evidence type="ECO:0000256" key="9">
    <source>
        <dbReference type="RuleBase" id="RU000419"/>
    </source>
</evidence>
<dbReference type="EMBL" id="AP021888">
    <property type="protein sequence ID" value="BBP42638.1"/>
    <property type="molecule type" value="Genomic_DNA"/>
</dbReference>
<dbReference type="PROSITE" id="PS00296">
    <property type="entry name" value="CHAPERONINS_CPN60"/>
    <property type="match status" value="1"/>
</dbReference>
<comment type="similarity">
    <text evidence="1 7 8">Belongs to the chaperonin (HSP60) family.</text>
</comment>
<dbReference type="PRINTS" id="PR00298">
    <property type="entry name" value="CHAPERONIN60"/>
</dbReference>
<keyword evidence="6 7" id="KW-0413">Isomerase</keyword>
<name>A0A6F8PKN8_9GAMM</name>
<dbReference type="PANTHER" id="PTHR45633">
    <property type="entry name" value="60 KDA HEAT SHOCK PROTEIN, MITOCHONDRIAL"/>
    <property type="match status" value="1"/>
</dbReference>
<dbReference type="NCBIfam" id="NF000592">
    <property type="entry name" value="PRK00013.1"/>
    <property type="match status" value="1"/>
</dbReference>
<dbReference type="FunFam" id="3.50.7.10:FF:000001">
    <property type="entry name" value="60 kDa chaperonin"/>
    <property type="match status" value="1"/>
</dbReference>
<dbReference type="NCBIfam" id="NF009487">
    <property type="entry name" value="PRK12849.1"/>
    <property type="match status" value="1"/>
</dbReference>
<evidence type="ECO:0000256" key="4">
    <source>
        <dbReference type="ARBA" id="ARBA00022840"/>
    </source>
</evidence>
<dbReference type="InterPro" id="IPR002423">
    <property type="entry name" value="Cpn60/GroEL/TCP-1"/>
</dbReference>
<dbReference type="InterPro" id="IPR027410">
    <property type="entry name" value="TCP-1-like_intermed_sf"/>
</dbReference>
<dbReference type="FunFam" id="1.10.560.10:FF:000001">
    <property type="entry name" value="60 kDa chaperonin"/>
    <property type="match status" value="1"/>
</dbReference>
<feature type="binding site" evidence="7">
    <location>
        <begin position="30"/>
        <end position="33"/>
    </location>
    <ligand>
        <name>ATP</name>
        <dbReference type="ChEBI" id="CHEBI:30616"/>
    </ligand>
</feature>
<reference evidence="11" key="1">
    <citation type="submission" date="2019-11" db="EMBL/GenBank/DDBJ databases">
        <title>Isolation and characterization of two novel species in the genus Thiomicrorhabdus.</title>
        <authorList>
            <person name="Mochizuki J."/>
            <person name="Kojima H."/>
            <person name="Fukui M."/>
        </authorList>
    </citation>
    <scope>NUCLEOTIDE SEQUENCE [LARGE SCALE GENOMIC DNA]</scope>
    <source>
        <strain evidence="11">AkT22</strain>
    </source>
</reference>
<dbReference type="HAMAP" id="MF_00600">
    <property type="entry name" value="CH60"/>
    <property type="match status" value="1"/>
</dbReference>
<evidence type="ECO:0000256" key="5">
    <source>
        <dbReference type="ARBA" id="ARBA00023186"/>
    </source>
</evidence>
<keyword evidence="3 7" id="KW-0547">Nucleotide-binding</keyword>
<dbReference type="SUPFAM" id="SSF52029">
    <property type="entry name" value="GroEL apical domain-like"/>
    <property type="match status" value="1"/>
</dbReference>
<dbReference type="AlphaFoldDB" id="A0A6F8PKN8"/>
<proteinExistence type="inferred from homology"/>
<keyword evidence="11" id="KW-1185">Reference proteome</keyword>
<dbReference type="EC" id="5.6.1.7" evidence="7"/>
<evidence type="ECO:0000256" key="1">
    <source>
        <dbReference type="ARBA" id="ARBA00006607"/>
    </source>
</evidence>
<feature type="binding site" evidence="7">
    <location>
        <begin position="87"/>
        <end position="91"/>
    </location>
    <ligand>
        <name>ATP</name>
        <dbReference type="ChEBI" id="CHEBI:30616"/>
    </ligand>
</feature>
<dbReference type="KEGG" id="tzo:THMIRHAT_03840"/>
<dbReference type="Proteomes" id="UP000501466">
    <property type="component" value="Chromosome"/>
</dbReference>
<sequence length="545" mass="57206">MAAKDVRFGLDAREKMVEGINILANAVKVTLGPKGRNVVLEKSFGAPTVTKDGVSVAREIELEDKFMNMGAQMVKDVASQTNDVAGDGTTTATVLAQAIVREGMKSVAAGMNPMDLNRGIHKAVEAVVAEIQAMAQPCTTSAAIKQVGTISANSDERIGQMIADAMEKVSTEGVITVEEGSSLDDALVVVEGMEFDRGYLSPYFVNNQEKMVAELDNPYILLHDKKISNIRELLPTLEAVSKAGRPLLIIAEDVDGEALATLVINNMRGIVKVAAVKAPGFGERRKAMLQDMAVLTGATVISEEVGLSLDSVTLDMLGQTKSVVVGKDNTKLIDGIGTKEDIDARCAQIKSQVENTTSEYDKEKLQERLAKLAGGVAVLKLGAATEMEMKEKKDRVDDALHATRAAVQEGIVAGGGVALVRAKSKVKVVGDNADQNVGIQIALRAMEEPMRQIAANCGLEGSVIVSKVMEGSGNFGFDAAKEVYCDMIEAGIIDPAKVTRSALQNAASIAGLVLTTGAAIADLPAKEGAPDMNAGGGMGGMGGMM</sequence>
<dbReference type="NCBIfam" id="NF009488">
    <property type="entry name" value="PRK12850.1"/>
    <property type="match status" value="1"/>
</dbReference>
<evidence type="ECO:0000256" key="6">
    <source>
        <dbReference type="ARBA" id="ARBA00023235"/>
    </source>
</evidence>
<dbReference type="InterPro" id="IPR027409">
    <property type="entry name" value="GroEL-like_apical_dom_sf"/>
</dbReference>
<accession>A0A6F8PKN8</accession>
<gene>
    <name evidence="10" type="primary">groL1</name>
    <name evidence="7" type="synonym">groEL</name>
    <name evidence="7" type="synonym">groL</name>
    <name evidence="10" type="ORF">THMIRHAT_03840</name>
</gene>
<protein>
    <recommendedName>
        <fullName evidence="7">Chaperonin GroEL</fullName>
        <ecNumber evidence="7">5.6.1.7</ecNumber>
    </recommendedName>
    <alternativeName>
        <fullName evidence="7">60 kDa chaperonin</fullName>
    </alternativeName>
    <alternativeName>
        <fullName evidence="7">Chaperonin-60</fullName>
        <shortName evidence="7">Cpn60</shortName>
    </alternativeName>
</protein>
<evidence type="ECO:0000256" key="7">
    <source>
        <dbReference type="HAMAP-Rule" id="MF_00600"/>
    </source>
</evidence>
<comment type="subcellular location">
    <subcellularLocation>
        <location evidence="7">Cytoplasm</location>
    </subcellularLocation>
</comment>
<feature type="binding site" evidence="7">
    <location>
        <position position="51"/>
    </location>
    <ligand>
        <name>ATP</name>
        <dbReference type="ChEBI" id="CHEBI:30616"/>
    </ligand>
</feature>
<evidence type="ECO:0000313" key="11">
    <source>
        <dbReference type="Proteomes" id="UP000501466"/>
    </source>
</evidence>
<evidence type="ECO:0000256" key="8">
    <source>
        <dbReference type="RuleBase" id="RU000418"/>
    </source>
</evidence>
<dbReference type="Gene3D" id="3.50.7.10">
    <property type="entry name" value="GroEL"/>
    <property type="match status" value="1"/>
</dbReference>
<dbReference type="SUPFAM" id="SSF54849">
    <property type="entry name" value="GroEL-intermediate domain like"/>
    <property type="match status" value="1"/>
</dbReference>
<dbReference type="Pfam" id="PF00118">
    <property type="entry name" value="Cpn60_TCP1"/>
    <property type="match status" value="1"/>
</dbReference>
<dbReference type="Gene3D" id="1.10.560.10">
    <property type="entry name" value="GroEL-like equatorial domain"/>
    <property type="match status" value="1"/>
</dbReference>
<feature type="binding site" evidence="7">
    <location>
        <position position="415"/>
    </location>
    <ligand>
        <name>ATP</name>
        <dbReference type="ChEBI" id="CHEBI:30616"/>
    </ligand>
</feature>
<evidence type="ECO:0000256" key="3">
    <source>
        <dbReference type="ARBA" id="ARBA00022741"/>
    </source>
</evidence>
<dbReference type="GO" id="GO:0051082">
    <property type="term" value="F:unfolded protein binding"/>
    <property type="evidence" value="ECO:0007669"/>
    <property type="project" value="UniProtKB-UniRule"/>
</dbReference>
<dbReference type="GO" id="GO:0005737">
    <property type="term" value="C:cytoplasm"/>
    <property type="evidence" value="ECO:0007669"/>
    <property type="project" value="UniProtKB-SubCell"/>
</dbReference>
<organism evidence="10 11">
    <name type="scientific">Thiosulfativibrio zosterae</name>
    <dbReference type="NCBI Taxonomy" id="2675053"/>
    <lineage>
        <taxon>Bacteria</taxon>
        <taxon>Pseudomonadati</taxon>
        <taxon>Pseudomonadota</taxon>
        <taxon>Gammaproteobacteria</taxon>
        <taxon>Thiotrichales</taxon>
        <taxon>Piscirickettsiaceae</taxon>
        <taxon>Thiosulfativibrio</taxon>
    </lineage>
</organism>
<keyword evidence="5 7" id="KW-0143">Chaperone</keyword>
<feature type="binding site" evidence="7">
    <location>
        <position position="494"/>
    </location>
    <ligand>
        <name>ATP</name>
        <dbReference type="ChEBI" id="CHEBI:30616"/>
    </ligand>
</feature>
<dbReference type="InterPro" id="IPR027413">
    <property type="entry name" value="GROEL-like_equatorial_sf"/>
</dbReference>
<evidence type="ECO:0000256" key="2">
    <source>
        <dbReference type="ARBA" id="ARBA00022490"/>
    </source>
</evidence>
<dbReference type="GO" id="GO:0042026">
    <property type="term" value="P:protein refolding"/>
    <property type="evidence" value="ECO:0007669"/>
    <property type="project" value="UniProtKB-UniRule"/>
</dbReference>
<dbReference type="Gene3D" id="3.30.260.10">
    <property type="entry name" value="TCP-1-like chaperonin intermediate domain"/>
    <property type="match status" value="1"/>
</dbReference>
<comment type="subunit">
    <text evidence="7 9">Forms a cylinder of 14 subunits composed of two heptameric rings stacked back-to-back. Interacts with the co-chaperonin GroES.</text>
</comment>
<dbReference type="NCBIfam" id="TIGR02348">
    <property type="entry name" value="GroEL"/>
    <property type="match status" value="1"/>
</dbReference>
<keyword evidence="4 7" id="KW-0067">ATP-binding</keyword>
<feature type="binding site" evidence="7">
    <location>
        <begin position="478"/>
        <end position="480"/>
    </location>
    <ligand>
        <name>ATP</name>
        <dbReference type="ChEBI" id="CHEBI:30616"/>
    </ligand>
</feature>
<dbReference type="SUPFAM" id="SSF48592">
    <property type="entry name" value="GroEL equatorial domain-like"/>
    <property type="match status" value="1"/>
</dbReference>
<evidence type="ECO:0000313" key="10">
    <source>
        <dbReference type="EMBL" id="BBP42638.1"/>
    </source>
</evidence>
<dbReference type="InterPro" id="IPR001844">
    <property type="entry name" value="Cpn60/GroEL"/>
</dbReference>
<dbReference type="NCBIfam" id="NF009489">
    <property type="entry name" value="PRK12851.1"/>
    <property type="match status" value="1"/>
</dbReference>